<protein>
    <submittedName>
        <fullName evidence="1">Uncharacterized protein</fullName>
    </submittedName>
</protein>
<dbReference type="Proteomes" id="UP001633002">
    <property type="component" value="Unassembled WGS sequence"/>
</dbReference>
<accession>A0ABD3GAX6</accession>
<proteinExistence type="predicted"/>
<gene>
    <name evidence="1" type="ORF">R1sor_025108</name>
</gene>
<sequence length="150" mass="17190">MQQECRGDEQVQVGELASLSTWRLDAAIVYWRWYKVDSVDDFATRGGTVELYPYLSAPCQFTPEEEDAMTLVCCHLRRVWQIGLENIPIGEGRRKLEVRSAERVRVEGSVKQQLLLPDDVLVDQCWDEQVCIGFRSVDVTREPPTSQDIA</sequence>
<organism evidence="1 2">
    <name type="scientific">Riccia sorocarpa</name>
    <dbReference type="NCBI Taxonomy" id="122646"/>
    <lineage>
        <taxon>Eukaryota</taxon>
        <taxon>Viridiplantae</taxon>
        <taxon>Streptophyta</taxon>
        <taxon>Embryophyta</taxon>
        <taxon>Marchantiophyta</taxon>
        <taxon>Marchantiopsida</taxon>
        <taxon>Marchantiidae</taxon>
        <taxon>Marchantiales</taxon>
        <taxon>Ricciaceae</taxon>
        <taxon>Riccia</taxon>
    </lineage>
</organism>
<keyword evidence="2" id="KW-1185">Reference proteome</keyword>
<evidence type="ECO:0000313" key="1">
    <source>
        <dbReference type="EMBL" id="KAL3675160.1"/>
    </source>
</evidence>
<name>A0ABD3GAX6_9MARC</name>
<dbReference type="AlphaFoldDB" id="A0ABD3GAX6"/>
<evidence type="ECO:0000313" key="2">
    <source>
        <dbReference type="Proteomes" id="UP001633002"/>
    </source>
</evidence>
<comment type="caution">
    <text evidence="1">The sequence shown here is derived from an EMBL/GenBank/DDBJ whole genome shotgun (WGS) entry which is preliminary data.</text>
</comment>
<dbReference type="EMBL" id="JBJQOH010000008">
    <property type="protein sequence ID" value="KAL3675160.1"/>
    <property type="molecule type" value="Genomic_DNA"/>
</dbReference>
<reference evidence="1 2" key="1">
    <citation type="submission" date="2024-09" db="EMBL/GenBank/DDBJ databases">
        <title>Chromosome-scale assembly of Riccia sorocarpa.</title>
        <authorList>
            <person name="Paukszto L."/>
        </authorList>
    </citation>
    <scope>NUCLEOTIDE SEQUENCE [LARGE SCALE GENOMIC DNA]</scope>
    <source>
        <strain evidence="1">LP-2024</strain>
        <tissue evidence="1">Aerial parts of the thallus</tissue>
    </source>
</reference>